<dbReference type="RefSeq" id="WP_181778038.1">
    <property type="nucleotide sequence ID" value="NZ_QNRJ01000002.1"/>
</dbReference>
<proteinExistence type="predicted"/>
<name>A0A366EW72_9BACI</name>
<dbReference type="Proteomes" id="UP000252118">
    <property type="component" value="Unassembled WGS sequence"/>
</dbReference>
<gene>
    <name evidence="2" type="ORF">DET59_10218</name>
</gene>
<organism evidence="2 3">
    <name type="scientific">Rossellomorea aquimaris</name>
    <dbReference type="NCBI Taxonomy" id="189382"/>
    <lineage>
        <taxon>Bacteria</taxon>
        <taxon>Bacillati</taxon>
        <taxon>Bacillota</taxon>
        <taxon>Bacilli</taxon>
        <taxon>Bacillales</taxon>
        <taxon>Bacillaceae</taxon>
        <taxon>Rossellomorea</taxon>
    </lineage>
</organism>
<sequence length="58" mass="6534">MQGKRKSLLLILTIMMVITIILLDKMSLKKTIESCENHGSVAEVEEGILSWNVSCEKK</sequence>
<keyword evidence="1" id="KW-0472">Membrane</keyword>
<evidence type="ECO:0000256" key="1">
    <source>
        <dbReference type="SAM" id="Phobius"/>
    </source>
</evidence>
<keyword evidence="1" id="KW-0812">Transmembrane</keyword>
<reference evidence="2 3" key="1">
    <citation type="submission" date="2018-06" db="EMBL/GenBank/DDBJ databases">
        <title>Freshwater and sediment microbial communities from various areas in North America, analyzing microbe dynamics in response to fracking.</title>
        <authorList>
            <person name="Lamendella R."/>
        </authorList>
    </citation>
    <scope>NUCLEOTIDE SEQUENCE [LARGE SCALE GENOMIC DNA]</scope>
    <source>
        <strain evidence="2 3">97B</strain>
    </source>
</reference>
<accession>A0A366EW72</accession>
<dbReference type="EMBL" id="QNRJ01000002">
    <property type="protein sequence ID" value="RBP06637.1"/>
    <property type="molecule type" value="Genomic_DNA"/>
</dbReference>
<keyword evidence="1" id="KW-1133">Transmembrane helix</keyword>
<comment type="caution">
    <text evidence="2">The sequence shown here is derived from an EMBL/GenBank/DDBJ whole genome shotgun (WGS) entry which is preliminary data.</text>
</comment>
<evidence type="ECO:0000313" key="2">
    <source>
        <dbReference type="EMBL" id="RBP06637.1"/>
    </source>
</evidence>
<evidence type="ECO:0000313" key="3">
    <source>
        <dbReference type="Proteomes" id="UP000252118"/>
    </source>
</evidence>
<dbReference type="AlphaFoldDB" id="A0A366EW72"/>
<feature type="transmembrane region" description="Helical" evidence="1">
    <location>
        <begin position="6"/>
        <end position="23"/>
    </location>
</feature>
<protein>
    <submittedName>
        <fullName evidence="2">Uncharacterized protein</fullName>
    </submittedName>
</protein>